<evidence type="ECO:0000313" key="1">
    <source>
        <dbReference type="EMBL" id="GIF57583.1"/>
    </source>
</evidence>
<name>A0ABQ4C476_9ACTN</name>
<dbReference type="EMBL" id="BONC01000024">
    <property type="protein sequence ID" value="GIF57583.1"/>
    <property type="molecule type" value="Genomic_DNA"/>
</dbReference>
<protein>
    <submittedName>
        <fullName evidence="1">Uncharacterized protein</fullName>
    </submittedName>
</protein>
<gene>
    <name evidence="1" type="ORF">Air01nite_36780</name>
</gene>
<sequence>MGVAGRQGAVAAELPSRRPARDAVLTVGANPEVNPAFPVSTYSNWFHLVNVQSQLVPTR</sequence>
<proteinExistence type="predicted"/>
<organism evidence="1 2">
    <name type="scientific">Asanoa iriomotensis</name>
    <dbReference type="NCBI Taxonomy" id="234613"/>
    <lineage>
        <taxon>Bacteria</taxon>
        <taxon>Bacillati</taxon>
        <taxon>Actinomycetota</taxon>
        <taxon>Actinomycetes</taxon>
        <taxon>Micromonosporales</taxon>
        <taxon>Micromonosporaceae</taxon>
        <taxon>Asanoa</taxon>
    </lineage>
</organism>
<comment type="caution">
    <text evidence="1">The sequence shown here is derived from an EMBL/GenBank/DDBJ whole genome shotgun (WGS) entry which is preliminary data.</text>
</comment>
<keyword evidence="2" id="KW-1185">Reference proteome</keyword>
<dbReference type="Proteomes" id="UP000624325">
    <property type="component" value="Unassembled WGS sequence"/>
</dbReference>
<reference evidence="1 2" key="1">
    <citation type="submission" date="2021-01" db="EMBL/GenBank/DDBJ databases">
        <title>Whole genome shotgun sequence of Asanoa iriomotensis NBRC 100142.</title>
        <authorList>
            <person name="Komaki H."/>
            <person name="Tamura T."/>
        </authorList>
    </citation>
    <scope>NUCLEOTIDE SEQUENCE [LARGE SCALE GENOMIC DNA]</scope>
    <source>
        <strain evidence="1 2">NBRC 100142</strain>
    </source>
</reference>
<accession>A0ABQ4C476</accession>
<evidence type="ECO:0000313" key="2">
    <source>
        <dbReference type="Proteomes" id="UP000624325"/>
    </source>
</evidence>